<dbReference type="Proteomes" id="UP000435187">
    <property type="component" value="Unassembled WGS sequence"/>
</dbReference>
<organism evidence="1 2">
    <name type="scientific">Gracilibacillus thailandensis</name>
    <dbReference type="NCBI Taxonomy" id="563735"/>
    <lineage>
        <taxon>Bacteria</taxon>
        <taxon>Bacillati</taxon>
        <taxon>Bacillota</taxon>
        <taxon>Bacilli</taxon>
        <taxon>Bacillales</taxon>
        <taxon>Bacillaceae</taxon>
        <taxon>Gracilibacillus</taxon>
    </lineage>
</organism>
<reference evidence="1 2" key="1">
    <citation type="submission" date="2019-10" db="EMBL/GenBank/DDBJ databases">
        <title>Gracilibacillus salitolerans sp. nov., a moderate halophile isolated from a saline soil in northwest China.</title>
        <authorList>
            <person name="Gan L."/>
        </authorList>
    </citation>
    <scope>NUCLEOTIDE SEQUENCE [LARGE SCALE GENOMIC DNA]</scope>
    <source>
        <strain evidence="1 2">TP2-8</strain>
    </source>
</reference>
<accession>A0A6N7R0V2</accession>
<dbReference type="RefSeq" id="WP_153836048.1">
    <property type="nucleotide sequence ID" value="NZ_JBHUMW010000069.1"/>
</dbReference>
<proteinExistence type="predicted"/>
<dbReference type="EMBL" id="WJEE01000032">
    <property type="protein sequence ID" value="MRI67474.1"/>
    <property type="molecule type" value="Genomic_DNA"/>
</dbReference>
<dbReference type="AlphaFoldDB" id="A0A6N7R0V2"/>
<comment type="caution">
    <text evidence="1">The sequence shown here is derived from an EMBL/GenBank/DDBJ whole genome shotgun (WGS) entry which is preliminary data.</text>
</comment>
<keyword evidence="2" id="KW-1185">Reference proteome</keyword>
<name>A0A6N7R0V2_9BACI</name>
<dbReference type="SUPFAM" id="SSF81301">
    <property type="entry name" value="Nucleotidyltransferase"/>
    <property type="match status" value="1"/>
</dbReference>
<evidence type="ECO:0000313" key="2">
    <source>
        <dbReference type="Proteomes" id="UP000435187"/>
    </source>
</evidence>
<gene>
    <name evidence="1" type="ORF">GH885_14215</name>
</gene>
<dbReference type="Gene3D" id="3.30.460.40">
    <property type="match status" value="1"/>
</dbReference>
<evidence type="ECO:0000313" key="1">
    <source>
        <dbReference type="EMBL" id="MRI67474.1"/>
    </source>
</evidence>
<dbReference type="InterPro" id="IPR043519">
    <property type="entry name" value="NT_sf"/>
</dbReference>
<sequence>MLETLSFIGNIFNNQNITWGVGGSLLLRFHQLIDKPNDIDILVDLDHTTQMNQILSLIGTENLKRQVSPKRFRGGIKATFTS</sequence>
<protein>
    <recommendedName>
        <fullName evidence="3">Nucleotidyl transferase AbiEii/AbiGii toxin family protein</fullName>
    </recommendedName>
</protein>
<evidence type="ECO:0008006" key="3">
    <source>
        <dbReference type="Google" id="ProtNLM"/>
    </source>
</evidence>